<keyword evidence="4" id="KW-0597">Phosphoprotein</keyword>
<dbReference type="HOGENOM" id="CLU_015243_2_0_1"/>
<dbReference type="SUPFAM" id="SSF57959">
    <property type="entry name" value="Leucine zipper domain"/>
    <property type="match status" value="1"/>
</dbReference>
<evidence type="ECO:0000256" key="2">
    <source>
        <dbReference type="ARBA" id="ARBA00008157"/>
    </source>
</evidence>
<dbReference type="AlphaFoldDB" id="W5MRQ0"/>
<dbReference type="InterPro" id="IPR004827">
    <property type="entry name" value="bZIP"/>
</dbReference>
<dbReference type="Gene3D" id="3.30.710.10">
    <property type="entry name" value="Potassium Channel Kv1.1, Chain A"/>
    <property type="match status" value="1"/>
</dbReference>
<comment type="subcellular location">
    <subcellularLocation>
        <location evidence="1">Nucleus</location>
    </subcellularLocation>
</comment>
<dbReference type="OMA" id="RRSECPW"/>
<evidence type="ECO:0000313" key="16">
    <source>
        <dbReference type="Proteomes" id="UP000018468"/>
    </source>
</evidence>
<dbReference type="GO" id="GO:0005634">
    <property type="term" value="C:nucleus"/>
    <property type="evidence" value="ECO:0007669"/>
    <property type="project" value="UniProtKB-SubCell"/>
</dbReference>
<dbReference type="GO" id="GO:0000978">
    <property type="term" value="F:RNA polymerase II cis-regulatory region sequence-specific DNA binding"/>
    <property type="evidence" value="ECO:0000318"/>
    <property type="project" value="GO_Central"/>
</dbReference>
<reference evidence="15" key="3">
    <citation type="submission" date="2025-09" db="UniProtKB">
        <authorList>
            <consortium name="Ensembl"/>
        </authorList>
    </citation>
    <scope>IDENTIFICATION</scope>
</reference>
<feature type="region of interest" description="Disordered" evidence="12">
    <location>
        <begin position="662"/>
        <end position="685"/>
    </location>
</feature>
<evidence type="ECO:0000256" key="9">
    <source>
        <dbReference type="ARBA" id="ARBA00023163"/>
    </source>
</evidence>
<evidence type="ECO:0000259" key="13">
    <source>
        <dbReference type="PROSITE" id="PS50097"/>
    </source>
</evidence>
<dbReference type="Pfam" id="PF00651">
    <property type="entry name" value="BTB"/>
    <property type="match status" value="1"/>
</dbReference>
<dbReference type="GeneTree" id="ENSGT00940000158923"/>
<dbReference type="FunFam" id="1.10.880.10:FF:000002">
    <property type="entry name" value="transcription regulator protein BACH2 isoform X1"/>
    <property type="match status" value="1"/>
</dbReference>
<evidence type="ECO:0000256" key="6">
    <source>
        <dbReference type="ARBA" id="ARBA00023015"/>
    </source>
</evidence>
<dbReference type="PROSITE" id="PS50217">
    <property type="entry name" value="BZIP"/>
    <property type="match status" value="1"/>
</dbReference>
<dbReference type="PANTHER" id="PTHR46105">
    <property type="entry name" value="AGAP004733-PA"/>
    <property type="match status" value="1"/>
</dbReference>
<keyword evidence="9" id="KW-0804">Transcription</keyword>
<dbReference type="Ensembl" id="ENSLOCT00000011075.1">
    <property type="protein sequence ID" value="ENSLOCP00000011059.1"/>
    <property type="gene ID" value="ENSLOCG00000009077.1"/>
</dbReference>
<feature type="coiled-coil region" evidence="11">
    <location>
        <begin position="563"/>
        <end position="604"/>
    </location>
</feature>
<dbReference type="Proteomes" id="UP000018468">
    <property type="component" value="Linkage group LG3"/>
</dbReference>
<feature type="region of interest" description="Disordered" evidence="12">
    <location>
        <begin position="256"/>
        <end position="277"/>
    </location>
</feature>
<dbReference type="eggNOG" id="KOG3863">
    <property type="taxonomic scope" value="Eukaryota"/>
</dbReference>
<keyword evidence="3" id="KW-0678">Repressor</keyword>
<dbReference type="InterPro" id="IPR000210">
    <property type="entry name" value="BTB/POZ_dom"/>
</dbReference>
<dbReference type="InParanoid" id="W5MRQ0"/>
<evidence type="ECO:0000256" key="10">
    <source>
        <dbReference type="ARBA" id="ARBA00023242"/>
    </source>
</evidence>
<keyword evidence="5" id="KW-0832">Ubl conjugation</keyword>
<dbReference type="InterPro" id="IPR004826">
    <property type="entry name" value="bZIP_Maf"/>
</dbReference>
<dbReference type="InterPro" id="IPR050457">
    <property type="entry name" value="ZnFinger_BTB_dom_contain"/>
</dbReference>
<accession>W5MRQ0</accession>
<keyword evidence="8" id="KW-0010">Activator</keyword>
<dbReference type="Bgee" id="ENSLOCG00000009077">
    <property type="expression patterns" value="Expressed in muscle tissue and 13 other cell types or tissues"/>
</dbReference>
<organism evidence="15 16">
    <name type="scientific">Lepisosteus oculatus</name>
    <name type="common">Spotted gar</name>
    <dbReference type="NCBI Taxonomy" id="7918"/>
    <lineage>
        <taxon>Eukaryota</taxon>
        <taxon>Metazoa</taxon>
        <taxon>Chordata</taxon>
        <taxon>Craniata</taxon>
        <taxon>Vertebrata</taxon>
        <taxon>Euteleostomi</taxon>
        <taxon>Actinopterygii</taxon>
        <taxon>Neopterygii</taxon>
        <taxon>Holostei</taxon>
        <taxon>Semionotiformes</taxon>
        <taxon>Lepisosteidae</taxon>
        <taxon>Lepisosteus</taxon>
    </lineage>
</organism>
<sequence>MTFESIRTSTFSYQSSIHSSHVLLCLNEQRQKGILCDVTVVVEDKSFQAHRSVLAACSDYFRSRVTSRHDHVITLPKEVTVEGFDPLLQFAYTAKLLFTKENVLEIRNCAEVLGFHNLDKACFDFVVPKFFESGKNTQRSPRKLCCRSRCWKEKLLAAESVNIDDVGEDALDTESPDTGTLKKKSDTVQCPELQAEMPGGCSPNCSERSTQAGFSSLCPKYRKFQIACGKDRFCLENCGQEIQQFFLSAAPETFSPSSQPCGAGDNRKENPLGNVTGQSDLEMEEHHDNGTSETDKCHPCGQQVLETLCAAGTSTPCCSRSLALSSPASSGLRPDPLEMCGVLEDRALEDGGEEQAIKAGLPDPVLPGLVLKDQPGPGESGERSSVEREVAEHLAKGFWSELCPPPAEGLDGDRGPSQQATSEGTTEFRWLSMNINKSYEQLDLTASTADCPFLRDLDTQDCCDLTEEQIECGVVSQPEKSPYISSINSGDDSDFDTEGDSESFTRERAREVALPFSVEEIASLSRNDFQQMLKYHKLTREQLDFVHDVRRRSKNRIAAQRCRKRKLDCIQNLESEIDKLKTEKEKLLEEKQQLKMRMGETRQDLSKLYQRLCSEAALTQDQLQVFAKYSSPNCPLSSLLASSGSPACPELGPLLSSLAGDSCGTELTGEPEGESAPRTADPPSTEHCCQSVISDFCLEMTSKCTTE</sequence>
<dbReference type="Pfam" id="PF03131">
    <property type="entry name" value="bZIP_Maf"/>
    <property type="match status" value="1"/>
</dbReference>
<evidence type="ECO:0000256" key="1">
    <source>
        <dbReference type="ARBA" id="ARBA00004123"/>
    </source>
</evidence>
<keyword evidence="6" id="KW-0805">Transcription regulation</keyword>
<evidence type="ECO:0000313" key="15">
    <source>
        <dbReference type="Ensembl" id="ENSLOCP00000011059.1"/>
    </source>
</evidence>
<dbReference type="OrthoDB" id="6365358at2759"/>
<dbReference type="GeneID" id="102695646"/>
<dbReference type="InterPro" id="IPR011333">
    <property type="entry name" value="SKP1/BTB/POZ_sf"/>
</dbReference>
<dbReference type="SMART" id="SM00338">
    <property type="entry name" value="BRLZ"/>
    <property type="match status" value="1"/>
</dbReference>
<keyword evidence="10" id="KW-0539">Nucleus</keyword>
<dbReference type="InterPro" id="IPR046347">
    <property type="entry name" value="bZIP_sf"/>
</dbReference>
<dbReference type="GO" id="GO:0006357">
    <property type="term" value="P:regulation of transcription by RNA polymerase II"/>
    <property type="evidence" value="ECO:0000318"/>
    <property type="project" value="GO_Central"/>
</dbReference>
<dbReference type="SMART" id="SM00225">
    <property type="entry name" value="BTB"/>
    <property type="match status" value="1"/>
</dbReference>
<dbReference type="Gene3D" id="1.10.880.10">
    <property type="entry name" value="Transcription factor, Skn-1-like, DNA-binding domain"/>
    <property type="match status" value="1"/>
</dbReference>
<name>W5MRQ0_LEPOC</name>
<evidence type="ECO:0000259" key="14">
    <source>
        <dbReference type="PROSITE" id="PS50217"/>
    </source>
</evidence>
<proteinExistence type="inferred from homology"/>
<evidence type="ECO:0000256" key="11">
    <source>
        <dbReference type="SAM" id="Coils"/>
    </source>
</evidence>
<protein>
    <submittedName>
        <fullName evidence="15">BTB and CNC homology 1, basic leucine zipper transcription factor 1 b</fullName>
    </submittedName>
</protein>
<evidence type="ECO:0000256" key="8">
    <source>
        <dbReference type="ARBA" id="ARBA00023159"/>
    </source>
</evidence>
<dbReference type="SUPFAM" id="SSF47454">
    <property type="entry name" value="A DNA-binding domain in eukaryotic transcription factors"/>
    <property type="match status" value="1"/>
</dbReference>
<dbReference type="CTD" id="553688"/>
<dbReference type="STRING" id="7918.ENSLOCP00000011059"/>
<dbReference type="PROSITE" id="PS50097">
    <property type="entry name" value="BTB"/>
    <property type="match status" value="1"/>
</dbReference>
<evidence type="ECO:0000256" key="3">
    <source>
        <dbReference type="ARBA" id="ARBA00022491"/>
    </source>
</evidence>
<reference evidence="15" key="2">
    <citation type="submission" date="2025-08" db="UniProtKB">
        <authorList>
            <consortium name="Ensembl"/>
        </authorList>
    </citation>
    <scope>IDENTIFICATION</scope>
</reference>
<reference evidence="16" key="1">
    <citation type="submission" date="2011-12" db="EMBL/GenBank/DDBJ databases">
        <title>The Draft Genome of Lepisosteus oculatus.</title>
        <authorList>
            <consortium name="The Broad Institute Genome Assembly &amp; Analysis Group"/>
            <consortium name="Computational R&amp;D Group"/>
            <consortium name="and Sequencing Platform"/>
            <person name="Di Palma F."/>
            <person name="Alfoldi J."/>
            <person name="Johnson J."/>
            <person name="Berlin A."/>
            <person name="Gnerre S."/>
            <person name="Jaffe D."/>
            <person name="MacCallum I."/>
            <person name="Young S."/>
            <person name="Walker B.J."/>
            <person name="Lander E.S."/>
            <person name="Lindblad-Toh K."/>
        </authorList>
    </citation>
    <scope>NUCLEOTIDE SEQUENCE [LARGE SCALE GENOMIC DNA]</scope>
</reference>
<evidence type="ECO:0000256" key="12">
    <source>
        <dbReference type="SAM" id="MobiDB-lite"/>
    </source>
</evidence>
<dbReference type="PANTHER" id="PTHR46105:SF23">
    <property type="entry name" value="TRANSCRIPTION REGULATOR PROTEIN BACH1"/>
    <property type="match status" value="1"/>
</dbReference>
<dbReference type="GO" id="GO:0000981">
    <property type="term" value="F:DNA-binding transcription factor activity, RNA polymerase II-specific"/>
    <property type="evidence" value="ECO:0000318"/>
    <property type="project" value="GO_Central"/>
</dbReference>
<keyword evidence="11" id="KW-0175">Coiled coil</keyword>
<dbReference type="InterPro" id="IPR008917">
    <property type="entry name" value="TF_DNA-bd_sf"/>
</dbReference>
<feature type="region of interest" description="Disordered" evidence="12">
    <location>
        <begin position="405"/>
        <end position="424"/>
    </location>
</feature>
<keyword evidence="16" id="KW-1185">Reference proteome</keyword>
<feature type="domain" description="BTB" evidence="13">
    <location>
        <begin position="36"/>
        <end position="100"/>
    </location>
</feature>
<evidence type="ECO:0000256" key="7">
    <source>
        <dbReference type="ARBA" id="ARBA00023125"/>
    </source>
</evidence>
<comment type="similarity">
    <text evidence="2">Belongs to the bZIP family. CNC subfamily.</text>
</comment>
<dbReference type="EMBL" id="AHAT01013894">
    <property type="status" value="NOT_ANNOTATED_CDS"/>
    <property type="molecule type" value="Genomic_DNA"/>
</dbReference>
<dbReference type="KEGG" id="loc:102695646"/>
<evidence type="ECO:0000256" key="4">
    <source>
        <dbReference type="ARBA" id="ARBA00022553"/>
    </source>
</evidence>
<dbReference type="PROSITE" id="PS00036">
    <property type="entry name" value="BZIP_BASIC"/>
    <property type="match status" value="1"/>
</dbReference>
<dbReference type="SUPFAM" id="SSF54695">
    <property type="entry name" value="POZ domain"/>
    <property type="match status" value="1"/>
</dbReference>
<evidence type="ECO:0000256" key="5">
    <source>
        <dbReference type="ARBA" id="ARBA00022843"/>
    </source>
</evidence>
<dbReference type="FunFam" id="3.30.710.10:FF:000033">
    <property type="entry name" value="transcription regulator protein BACH2 isoform X1"/>
    <property type="match status" value="1"/>
</dbReference>
<feature type="domain" description="BZIP" evidence="14">
    <location>
        <begin position="550"/>
        <end position="608"/>
    </location>
</feature>
<keyword evidence="7" id="KW-0238">DNA-binding</keyword>